<evidence type="ECO:0000256" key="8">
    <source>
        <dbReference type="RuleBase" id="RU000612"/>
    </source>
</evidence>
<evidence type="ECO:0000256" key="6">
    <source>
        <dbReference type="ARBA" id="ARBA00029321"/>
    </source>
</evidence>
<dbReference type="STRING" id="1134435.AC731_004170"/>
<evidence type="ECO:0000313" key="9">
    <source>
        <dbReference type="EMBL" id="AMO36201.1"/>
    </source>
</evidence>
<dbReference type="InterPro" id="IPR001672">
    <property type="entry name" value="G6P_Isomerase"/>
</dbReference>
<reference evidence="10" key="1">
    <citation type="submission" date="2016-03" db="EMBL/GenBank/DDBJ databases">
        <authorList>
            <person name="Ma C."/>
            <person name="Zhou S."/>
            <person name="Yang G."/>
        </authorList>
    </citation>
    <scope>NUCLEOTIDE SEQUENCE [LARGE SCALE GENOMIC DNA]</scope>
    <source>
        <strain evidence="10">SgZ-1</strain>
    </source>
</reference>
<keyword evidence="7" id="KW-0963">Cytoplasm</keyword>
<comment type="pathway">
    <text evidence="7">Carbohydrate biosynthesis; gluconeogenesis.</text>
</comment>
<dbReference type="UniPathway" id="UPA00109">
    <property type="reaction ID" value="UER00181"/>
</dbReference>
<dbReference type="Gene3D" id="1.10.1390.10">
    <property type="match status" value="1"/>
</dbReference>
<dbReference type="Proteomes" id="UP000036902">
    <property type="component" value="Chromosome"/>
</dbReference>
<evidence type="ECO:0000256" key="1">
    <source>
        <dbReference type="ARBA" id="ARBA00004926"/>
    </source>
</evidence>
<dbReference type="CDD" id="cd05015">
    <property type="entry name" value="SIS_PGI_1"/>
    <property type="match status" value="1"/>
</dbReference>
<evidence type="ECO:0000256" key="5">
    <source>
        <dbReference type="ARBA" id="ARBA00023235"/>
    </source>
</evidence>
<feature type="active site" evidence="7">
    <location>
        <position position="384"/>
    </location>
</feature>
<feature type="active site" evidence="7">
    <location>
        <position position="512"/>
    </location>
</feature>
<keyword evidence="5 7" id="KW-0413">Isomerase</keyword>
<dbReference type="GO" id="GO:0048029">
    <property type="term" value="F:monosaccharide binding"/>
    <property type="evidence" value="ECO:0007669"/>
    <property type="project" value="TreeGrafter"/>
</dbReference>
<comment type="similarity">
    <text evidence="2 7 8">Belongs to the GPI family.</text>
</comment>
<evidence type="ECO:0000256" key="2">
    <source>
        <dbReference type="ARBA" id="ARBA00006604"/>
    </source>
</evidence>
<keyword evidence="3 7" id="KW-0312">Gluconeogenesis</keyword>
<evidence type="ECO:0000256" key="3">
    <source>
        <dbReference type="ARBA" id="ARBA00022432"/>
    </source>
</evidence>
<dbReference type="Gene3D" id="3.40.50.10490">
    <property type="entry name" value="Glucose-6-phosphate isomerase like protein, domain 1"/>
    <property type="match status" value="2"/>
</dbReference>
<evidence type="ECO:0000256" key="4">
    <source>
        <dbReference type="ARBA" id="ARBA00023152"/>
    </source>
</evidence>
<evidence type="ECO:0000313" key="10">
    <source>
        <dbReference type="Proteomes" id="UP000036902"/>
    </source>
</evidence>
<sequence>MSTTTPESVWQRLAAHRAELGERHLNELFEADSTRAGRMQVEACGLFLDYSKNRVTDETLRLLLDLAKTSGLAQRRTAMFEGERINTTEQRAVLHTALRRPASEVVLLDGRDVVPDVVAVRERVARFAETVRCGDWCGYDGRPITDIVNIGIGGSDLGPLMVCEALKPFAHPRLRLHFVSNVDGVQIDDVLRSADPGTTLFIVASKTFTTQETLTNAHTARAWLIGRAGDEAAIARHFVAVSTNAEAVSRFGIDTANMFGFWDWVGGRYSLWGAIGLPIVLQIGTQGFDALLAGAHAMDVHFREAPFERNLPVLMALLGIWNVDFLDARSQVIAPYHQRLHRLPAFLQQLDMESNGKSVRLDGTPVAHPTSPVIWGETGINGQHAYFQMLHQGTGFAPVDFIGVLARPDGAEHHHRLAFANMVAQAEALMRGKSADAVAAEMRAAGLAEERVRALAPHRAFPGNRPSNTLLLERLDPRTLGALLALYEHRTFVQGVVWGVNSFDQWGVELGKQLAARVLDDLAADQDRHPHDASTAALIARYRRRPV</sequence>
<dbReference type="NCBIfam" id="NF001211">
    <property type="entry name" value="PRK00179.1"/>
    <property type="match status" value="1"/>
</dbReference>
<comment type="catalytic activity">
    <reaction evidence="6 7 8">
        <text>alpha-D-glucose 6-phosphate = beta-D-fructose 6-phosphate</text>
        <dbReference type="Rhea" id="RHEA:11816"/>
        <dbReference type="ChEBI" id="CHEBI:57634"/>
        <dbReference type="ChEBI" id="CHEBI:58225"/>
        <dbReference type="EC" id="5.3.1.9"/>
    </reaction>
</comment>
<dbReference type="RefSeq" id="WP_048709431.1">
    <property type="nucleotide sequence ID" value="NZ_CP014646.1"/>
</dbReference>
<proteinExistence type="inferred from homology"/>
<organism evidence="9 10">
    <name type="scientific">Thauera humireducens</name>
    <dbReference type="NCBI Taxonomy" id="1134435"/>
    <lineage>
        <taxon>Bacteria</taxon>
        <taxon>Pseudomonadati</taxon>
        <taxon>Pseudomonadota</taxon>
        <taxon>Betaproteobacteria</taxon>
        <taxon>Rhodocyclales</taxon>
        <taxon>Zoogloeaceae</taxon>
        <taxon>Thauera</taxon>
    </lineage>
</organism>
<comment type="subcellular location">
    <subcellularLocation>
        <location evidence="7">Cytoplasm</location>
    </subcellularLocation>
</comment>
<dbReference type="PROSITE" id="PS00174">
    <property type="entry name" value="P_GLUCOSE_ISOMERASE_2"/>
    <property type="match status" value="1"/>
</dbReference>
<dbReference type="PRINTS" id="PR00662">
    <property type="entry name" value="G6PISOMERASE"/>
</dbReference>
<name>A0A140IEM6_9RHOO</name>
<dbReference type="HAMAP" id="MF_00473">
    <property type="entry name" value="G6P_isomerase"/>
    <property type="match status" value="1"/>
</dbReference>
<dbReference type="GO" id="GO:0004347">
    <property type="term" value="F:glucose-6-phosphate isomerase activity"/>
    <property type="evidence" value="ECO:0007669"/>
    <property type="project" value="UniProtKB-UniRule"/>
</dbReference>
<dbReference type="FunFam" id="3.40.50.10490:FF:000004">
    <property type="entry name" value="Glucose-6-phosphate isomerase"/>
    <property type="match status" value="1"/>
</dbReference>
<dbReference type="PROSITE" id="PS00765">
    <property type="entry name" value="P_GLUCOSE_ISOMERASE_1"/>
    <property type="match status" value="1"/>
</dbReference>
<keyword evidence="4 7" id="KW-0324">Glycolysis</keyword>
<dbReference type="InterPro" id="IPR046348">
    <property type="entry name" value="SIS_dom_sf"/>
</dbReference>
<dbReference type="UniPathway" id="UPA00138"/>
<dbReference type="InterPro" id="IPR035476">
    <property type="entry name" value="SIS_PGI_1"/>
</dbReference>
<comment type="pathway">
    <text evidence="1 7 8">Carbohydrate degradation; glycolysis; D-glyceraldehyde 3-phosphate and glycerone phosphate from D-glucose: step 2/4.</text>
</comment>
<dbReference type="GO" id="GO:0006096">
    <property type="term" value="P:glycolytic process"/>
    <property type="evidence" value="ECO:0007669"/>
    <property type="project" value="UniProtKB-UniRule"/>
</dbReference>
<dbReference type="GO" id="GO:0006094">
    <property type="term" value="P:gluconeogenesis"/>
    <property type="evidence" value="ECO:0007669"/>
    <property type="project" value="UniProtKB-UniRule"/>
</dbReference>
<accession>A0A140IEM6</accession>
<dbReference type="CDD" id="cd05016">
    <property type="entry name" value="SIS_PGI_2"/>
    <property type="match status" value="1"/>
</dbReference>
<dbReference type="AlphaFoldDB" id="A0A140IEM6"/>
<evidence type="ECO:0000256" key="7">
    <source>
        <dbReference type="HAMAP-Rule" id="MF_00473"/>
    </source>
</evidence>
<dbReference type="EMBL" id="CP014646">
    <property type="protein sequence ID" value="AMO36201.1"/>
    <property type="molecule type" value="Genomic_DNA"/>
</dbReference>
<dbReference type="KEGG" id="thu:AC731_004170"/>
<dbReference type="GO" id="GO:0051156">
    <property type="term" value="P:glucose 6-phosphate metabolic process"/>
    <property type="evidence" value="ECO:0007669"/>
    <property type="project" value="TreeGrafter"/>
</dbReference>
<dbReference type="SUPFAM" id="SSF53697">
    <property type="entry name" value="SIS domain"/>
    <property type="match status" value="1"/>
</dbReference>
<dbReference type="PANTHER" id="PTHR11469:SF1">
    <property type="entry name" value="GLUCOSE-6-PHOSPHATE ISOMERASE"/>
    <property type="match status" value="1"/>
</dbReference>
<dbReference type="GO" id="GO:0005829">
    <property type="term" value="C:cytosol"/>
    <property type="evidence" value="ECO:0007669"/>
    <property type="project" value="TreeGrafter"/>
</dbReference>
<dbReference type="PROSITE" id="PS51463">
    <property type="entry name" value="P_GLUCOSE_ISOMERASE_3"/>
    <property type="match status" value="1"/>
</dbReference>
<feature type="active site" description="Proton donor" evidence="7">
    <location>
        <position position="353"/>
    </location>
</feature>
<dbReference type="EC" id="5.3.1.9" evidence="7"/>
<protein>
    <recommendedName>
        <fullName evidence="7">Glucose-6-phosphate isomerase</fullName>
        <shortName evidence="7">GPI</shortName>
        <ecNumber evidence="7">5.3.1.9</ecNumber>
    </recommendedName>
    <alternativeName>
        <fullName evidence="7">Phosphoglucose isomerase</fullName>
        <shortName evidence="7">PGI</shortName>
    </alternativeName>
    <alternativeName>
        <fullName evidence="7">Phosphohexose isomerase</fullName>
        <shortName evidence="7">PHI</shortName>
    </alternativeName>
</protein>
<dbReference type="InterPro" id="IPR035482">
    <property type="entry name" value="SIS_PGI_2"/>
</dbReference>
<dbReference type="InterPro" id="IPR023096">
    <property type="entry name" value="G6P_Isomerase_C"/>
</dbReference>
<dbReference type="InterPro" id="IPR018189">
    <property type="entry name" value="Phosphoglucose_isomerase_CS"/>
</dbReference>
<gene>
    <name evidence="7" type="primary">pgi</name>
    <name evidence="9" type="ORF">AC731_004170</name>
</gene>
<dbReference type="GO" id="GO:0097367">
    <property type="term" value="F:carbohydrate derivative binding"/>
    <property type="evidence" value="ECO:0007669"/>
    <property type="project" value="InterPro"/>
</dbReference>
<comment type="function">
    <text evidence="7">Catalyzes the reversible isomerization of glucose-6-phosphate to fructose-6-phosphate.</text>
</comment>
<dbReference type="Pfam" id="PF00342">
    <property type="entry name" value="PGI"/>
    <property type="match status" value="1"/>
</dbReference>
<dbReference type="PANTHER" id="PTHR11469">
    <property type="entry name" value="GLUCOSE-6-PHOSPHATE ISOMERASE"/>
    <property type="match status" value="1"/>
</dbReference>
<keyword evidence="10" id="KW-1185">Reference proteome</keyword>